<protein>
    <submittedName>
        <fullName evidence="1">Uncharacterized protein</fullName>
    </submittedName>
</protein>
<evidence type="ECO:0000313" key="1">
    <source>
        <dbReference type="EMBL" id="KAJ0048378.1"/>
    </source>
</evidence>
<keyword evidence="2" id="KW-1185">Reference proteome</keyword>
<name>A0ACC0ZCW4_9ROSI</name>
<dbReference type="EMBL" id="CM047737">
    <property type="protein sequence ID" value="KAJ0048378.1"/>
    <property type="molecule type" value="Genomic_DNA"/>
</dbReference>
<organism evidence="1 2">
    <name type="scientific">Pistacia integerrima</name>
    <dbReference type="NCBI Taxonomy" id="434235"/>
    <lineage>
        <taxon>Eukaryota</taxon>
        <taxon>Viridiplantae</taxon>
        <taxon>Streptophyta</taxon>
        <taxon>Embryophyta</taxon>
        <taxon>Tracheophyta</taxon>
        <taxon>Spermatophyta</taxon>
        <taxon>Magnoliopsida</taxon>
        <taxon>eudicotyledons</taxon>
        <taxon>Gunneridae</taxon>
        <taxon>Pentapetalae</taxon>
        <taxon>rosids</taxon>
        <taxon>malvids</taxon>
        <taxon>Sapindales</taxon>
        <taxon>Anacardiaceae</taxon>
        <taxon>Pistacia</taxon>
    </lineage>
</organism>
<gene>
    <name evidence="1" type="ORF">Pint_16752</name>
</gene>
<accession>A0ACC0ZCW4</accession>
<reference evidence="2" key="1">
    <citation type="journal article" date="2023" name="G3 (Bethesda)">
        <title>Genome assembly and association tests identify interacting loci associated with vigor, precocity, and sex in interspecific pistachio rootstocks.</title>
        <authorList>
            <person name="Palmer W."/>
            <person name="Jacygrad E."/>
            <person name="Sagayaradj S."/>
            <person name="Cavanaugh K."/>
            <person name="Han R."/>
            <person name="Bertier L."/>
            <person name="Beede B."/>
            <person name="Kafkas S."/>
            <person name="Golino D."/>
            <person name="Preece J."/>
            <person name="Michelmore R."/>
        </authorList>
    </citation>
    <scope>NUCLEOTIDE SEQUENCE [LARGE SCALE GENOMIC DNA]</scope>
</reference>
<proteinExistence type="predicted"/>
<dbReference type="Proteomes" id="UP001163603">
    <property type="component" value="Chromosome 2"/>
</dbReference>
<sequence>MDERFQRLQNSAVEGDVDALFSILVEDPYVLERIDEIPFVTTPLHTAVSEGNIHFAKEMVNLKPSFASKRDHLGRSPLHLALESGHQELVTWFVTIDRELVRVKGMGMVTPLHYAAKIDDETNLANFLYVCPSSIKDLTVKCETAVHVALKNRSSRALEVLLGWLQHFDKEEILRLEDEEGNNALCTAISENQPEMVKVLIRYMDVNRKNSKGSTALDVFHNHGDSLDAEIGRNLRRAKAKRASQHPNPRLNRTEKFERDLIEAFFGFKHSLVDYLCGKLATTEVFLKHVRLGDRIINRVPLEVQNVVLVVAILTATATYQASLSPPGGLWQVEGEAPRNNNSTVFSNTTTNSSKNFIVSEHHAGHTIQGSLHHLSFLLFNTVAFATSVCTILTVTVGLRFSKIVALSTTLIVWAYGLSVTETTPFRAGSVTWYLFHTVLYGIELVAFSIPFILFVRERLLKFYGRGQVRMGSLEQPKM</sequence>
<comment type="caution">
    <text evidence="1">The sequence shown here is derived from an EMBL/GenBank/DDBJ whole genome shotgun (WGS) entry which is preliminary data.</text>
</comment>
<evidence type="ECO:0000313" key="2">
    <source>
        <dbReference type="Proteomes" id="UP001163603"/>
    </source>
</evidence>